<evidence type="ECO:0000313" key="1">
    <source>
        <dbReference type="EMBL" id="GAG17768.1"/>
    </source>
</evidence>
<gene>
    <name evidence="1" type="ORF">S01H1_60078</name>
</gene>
<feature type="non-terminal residue" evidence="1">
    <location>
        <position position="254"/>
    </location>
</feature>
<dbReference type="InterPro" id="IPR011990">
    <property type="entry name" value="TPR-like_helical_dom_sf"/>
</dbReference>
<reference evidence="1" key="1">
    <citation type="journal article" date="2014" name="Front. Microbiol.">
        <title>High frequency of phylogenetically diverse reductive dehalogenase-homologous genes in deep subseafloor sedimentary metagenomes.</title>
        <authorList>
            <person name="Kawai M."/>
            <person name="Futagami T."/>
            <person name="Toyoda A."/>
            <person name="Takaki Y."/>
            <person name="Nishi S."/>
            <person name="Hori S."/>
            <person name="Arai W."/>
            <person name="Tsubouchi T."/>
            <person name="Morono Y."/>
            <person name="Uchiyama I."/>
            <person name="Ito T."/>
            <person name="Fujiyama A."/>
            <person name="Inagaki F."/>
            <person name="Takami H."/>
        </authorList>
    </citation>
    <scope>NUCLEOTIDE SEQUENCE</scope>
    <source>
        <strain evidence="1">Expedition CK06-06</strain>
    </source>
</reference>
<dbReference type="Gene3D" id="1.25.40.10">
    <property type="entry name" value="Tetratricopeptide repeat domain"/>
    <property type="match status" value="1"/>
</dbReference>
<accession>X0VZA3</accession>
<organism evidence="1">
    <name type="scientific">marine sediment metagenome</name>
    <dbReference type="NCBI Taxonomy" id="412755"/>
    <lineage>
        <taxon>unclassified sequences</taxon>
        <taxon>metagenomes</taxon>
        <taxon>ecological metagenomes</taxon>
    </lineage>
</organism>
<comment type="caution">
    <text evidence="1">The sequence shown here is derived from an EMBL/GenBank/DDBJ whole genome shotgun (WGS) entry which is preliminary data.</text>
</comment>
<feature type="non-terminal residue" evidence="1">
    <location>
        <position position="1"/>
    </location>
</feature>
<dbReference type="AlphaFoldDB" id="X0VZA3"/>
<protein>
    <submittedName>
        <fullName evidence="1">Uncharacterized protein</fullName>
    </submittedName>
</protein>
<name>X0VZA3_9ZZZZ</name>
<dbReference type="EMBL" id="BARS01039337">
    <property type="protein sequence ID" value="GAG17768.1"/>
    <property type="molecule type" value="Genomic_DNA"/>
</dbReference>
<sequence>GENDRALEHKARYLALAIKLNDKQEIIGAHNTLGMQFTERGEFKRAIEHLEKGLSICDEISSWKTFLVNSSLFDAFIKENSLEKAQKCHDRMGILVKQGTYKFNEQIYRLQEAALLKKSPHESSYSKAEKIFKEVADKETSFVEFKFEALVNLCDIYLIRLKKTSNLKELDKVQPYLDIIRVIANNEGVYSLLVEMNSLQAKLRLVIFEFKEAQLLLIKALDIANMHGLNLLAKRVEHEQTELSKNFLKWEKLR</sequence>
<dbReference type="SUPFAM" id="SSF48452">
    <property type="entry name" value="TPR-like"/>
    <property type="match status" value="1"/>
</dbReference>
<proteinExistence type="predicted"/>